<proteinExistence type="predicted"/>
<accession>A0ACB0M503</accession>
<reference evidence="1" key="1">
    <citation type="submission" date="2023-10" db="EMBL/GenBank/DDBJ databases">
        <authorList>
            <person name="Rodriguez Cubillos JULIANA M."/>
            <person name="De Vega J."/>
        </authorList>
    </citation>
    <scope>NUCLEOTIDE SEQUENCE</scope>
</reference>
<protein>
    <submittedName>
        <fullName evidence="1">Uncharacterized protein</fullName>
    </submittedName>
</protein>
<sequence length="116" mass="13465">MVTKKMMEQNLHVSFEHTYYYKKVQIVYGSLPFDLEAGHKILPNIIPWSFPSELSTLIEKEVAKSMTIIENNSNREGLANEELCIETDYLAILDSTYVVWLLCSQFSYVNILVLIR</sequence>
<gene>
    <name evidence="1" type="ORF">MILVUS5_LOCUS38794</name>
</gene>
<dbReference type="EMBL" id="CASHSV030000823">
    <property type="protein sequence ID" value="CAJ2675912.1"/>
    <property type="molecule type" value="Genomic_DNA"/>
</dbReference>
<keyword evidence="2" id="KW-1185">Reference proteome</keyword>
<comment type="caution">
    <text evidence="1">The sequence shown here is derived from an EMBL/GenBank/DDBJ whole genome shotgun (WGS) entry which is preliminary data.</text>
</comment>
<organism evidence="1 2">
    <name type="scientific">Trifolium pratense</name>
    <name type="common">Red clover</name>
    <dbReference type="NCBI Taxonomy" id="57577"/>
    <lineage>
        <taxon>Eukaryota</taxon>
        <taxon>Viridiplantae</taxon>
        <taxon>Streptophyta</taxon>
        <taxon>Embryophyta</taxon>
        <taxon>Tracheophyta</taxon>
        <taxon>Spermatophyta</taxon>
        <taxon>Magnoliopsida</taxon>
        <taxon>eudicotyledons</taxon>
        <taxon>Gunneridae</taxon>
        <taxon>Pentapetalae</taxon>
        <taxon>rosids</taxon>
        <taxon>fabids</taxon>
        <taxon>Fabales</taxon>
        <taxon>Fabaceae</taxon>
        <taxon>Papilionoideae</taxon>
        <taxon>50 kb inversion clade</taxon>
        <taxon>NPAAA clade</taxon>
        <taxon>Hologalegina</taxon>
        <taxon>IRL clade</taxon>
        <taxon>Trifolieae</taxon>
        <taxon>Trifolium</taxon>
    </lineage>
</organism>
<evidence type="ECO:0000313" key="2">
    <source>
        <dbReference type="Proteomes" id="UP001177021"/>
    </source>
</evidence>
<evidence type="ECO:0000313" key="1">
    <source>
        <dbReference type="EMBL" id="CAJ2675912.1"/>
    </source>
</evidence>
<dbReference type="Proteomes" id="UP001177021">
    <property type="component" value="Unassembled WGS sequence"/>
</dbReference>
<name>A0ACB0M503_TRIPR</name>